<gene>
    <name evidence="2" type="ORF">GCM10022215_42660</name>
</gene>
<accession>A0ABP7Y2D5</accession>
<proteinExistence type="predicted"/>
<evidence type="ECO:0000259" key="1">
    <source>
        <dbReference type="PROSITE" id="PS50164"/>
    </source>
</evidence>
<dbReference type="SUPFAM" id="SSF82771">
    <property type="entry name" value="GIY-YIG endonuclease"/>
    <property type="match status" value="1"/>
</dbReference>
<dbReference type="InterPro" id="IPR035901">
    <property type="entry name" value="GIY-YIG_endonuc_sf"/>
</dbReference>
<comment type="caution">
    <text evidence="2">The sequence shown here is derived from an EMBL/GenBank/DDBJ whole genome shotgun (WGS) entry which is preliminary data.</text>
</comment>
<protein>
    <submittedName>
        <fullName evidence="2">GIY-YIG nuclease family protein</fullName>
    </submittedName>
</protein>
<dbReference type="InterPro" id="IPR000305">
    <property type="entry name" value="GIY-YIG_endonuc"/>
</dbReference>
<organism evidence="2 3">
    <name type="scientific">Nocardioides fonticola</name>
    <dbReference type="NCBI Taxonomy" id="450363"/>
    <lineage>
        <taxon>Bacteria</taxon>
        <taxon>Bacillati</taxon>
        <taxon>Actinomycetota</taxon>
        <taxon>Actinomycetes</taxon>
        <taxon>Propionibacteriales</taxon>
        <taxon>Nocardioidaceae</taxon>
        <taxon>Nocardioides</taxon>
    </lineage>
</organism>
<dbReference type="PROSITE" id="PS50164">
    <property type="entry name" value="GIY_YIG"/>
    <property type="match status" value="1"/>
</dbReference>
<name>A0ABP7Y2D5_9ACTN</name>
<dbReference type="EMBL" id="BAAAZH010000036">
    <property type="protein sequence ID" value="GAA4129759.1"/>
    <property type="molecule type" value="Genomic_DNA"/>
</dbReference>
<keyword evidence="3" id="KW-1185">Reference proteome</keyword>
<evidence type="ECO:0000313" key="2">
    <source>
        <dbReference type="EMBL" id="GAA4129759.1"/>
    </source>
</evidence>
<sequence length="283" mass="30828">MSASDPAAFAGHLTLGGILDLSGVDQDELVVIRHTFTAGGLESAADLTAEGVLAYTQWQTIGNKLGKTPPRLWLVFIADGGRRSRLLAAYENHGELGAERTDTMRRFDLRPSSLLEALMDRLVIEWSGDAVNWAKSAASAASFPVVEIADPEAVPFPGFDRVLISHGELRDVMEDSRYAAWRTALGSIQGIYLIADTESGQLYVGKADGSERILGRWAQYARDGHGGNIALRQLAGLDPDHARHFQFSILRVFGPSVPSADVDQAEAHYKRALLSRQFGLNRN</sequence>
<dbReference type="Gene3D" id="3.40.1440.10">
    <property type="entry name" value="GIY-YIG endonuclease"/>
    <property type="match status" value="1"/>
</dbReference>
<dbReference type="CDD" id="cd10446">
    <property type="entry name" value="GIY-YIG_unchar_1"/>
    <property type="match status" value="1"/>
</dbReference>
<feature type="domain" description="GIY-YIG" evidence="1">
    <location>
        <begin position="187"/>
        <end position="282"/>
    </location>
</feature>
<dbReference type="Proteomes" id="UP001501495">
    <property type="component" value="Unassembled WGS sequence"/>
</dbReference>
<reference evidence="3" key="1">
    <citation type="journal article" date="2019" name="Int. J. Syst. Evol. Microbiol.">
        <title>The Global Catalogue of Microorganisms (GCM) 10K type strain sequencing project: providing services to taxonomists for standard genome sequencing and annotation.</title>
        <authorList>
            <consortium name="The Broad Institute Genomics Platform"/>
            <consortium name="The Broad Institute Genome Sequencing Center for Infectious Disease"/>
            <person name="Wu L."/>
            <person name="Ma J."/>
        </authorList>
    </citation>
    <scope>NUCLEOTIDE SEQUENCE [LARGE SCALE GENOMIC DNA]</scope>
    <source>
        <strain evidence="3">JCM 16703</strain>
    </source>
</reference>
<evidence type="ECO:0000313" key="3">
    <source>
        <dbReference type="Proteomes" id="UP001501495"/>
    </source>
</evidence>